<dbReference type="SUPFAM" id="SSF55486">
    <property type="entry name" value="Metalloproteases ('zincins'), catalytic domain"/>
    <property type="match status" value="1"/>
</dbReference>
<proteinExistence type="inferred from homology"/>
<evidence type="ECO:0000256" key="6">
    <source>
        <dbReference type="ARBA" id="ARBA00022833"/>
    </source>
</evidence>
<dbReference type="InterPro" id="IPR008753">
    <property type="entry name" value="Peptidase_M13_N"/>
</dbReference>
<keyword evidence="3" id="KW-0645">Protease</keyword>
<dbReference type="AlphaFoldDB" id="A0AA36CCG1"/>
<dbReference type="GO" id="GO:0004222">
    <property type="term" value="F:metalloendopeptidase activity"/>
    <property type="evidence" value="ECO:0007669"/>
    <property type="project" value="InterPro"/>
</dbReference>
<gene>
    <name evidence="10" type="ORF">MSPICULIGERA_LOCUS5046</name>
</gene>
<dbReference type="Proteomes" id="UP001177023">
    <property type="component" value="Unassembled WGS sequence"/>
</dbReference>
<dbReference type="InterPro" id="IPR000718">
    <property type="entry name" value="Peptidase_M13"/>
</dbReference>
<comment type="cofactor">
    <cofactor evidence="1">
        <name>Zn(2+)</name>
        <dbReference type="ChEBI" id="CHEBI:29105"/>
    </cofactor>
</comment>
<dbReference type="InterPro" id="IPR024079">
    <property type="entry name" value="MetalloPept_cat_dom_sf"/>
</dbReference>
<keyword evidence="4" id="KW-0479">Metal-binding</keyword>
<evidence type="ECO:0000259" key="9">
    <source>
        <dbReference type="Pfam" id="PF05649"/>
    </source>
</evidence>
<evidence type="ECO:0000313" key="10">
    <source>
        <dbReference type="EMBL" id="CAJ0566443.1"/>
    </source>
</evidence>
<evidence type="ECO:0000256" key="3">
    <source>
        <dbReference type="ARBA" id="ARBA00022670"/>
    </source>
</evidence>
<dbReference type="Pfam" id="PF01431">
    <property type="entry name" value="Peptidase_M13"/>
    <property type="match status" value="1"/>
</dbReference>
<dbReference type="GO" id="GO:0046872">
    <property type="term" value="F:metal ion binding"/>
    <property type="evidence" value="ECO:0007669"/>
    <property type="project" value="UniProtKB-KW"/>
</dbReference>
<evidence type="ECO:0000313" key="11">
    <source>
        <dbReference type="Proteomes" id="UP001177023"/>
    </source>
</evidence>
<sequence length="522" mass="60619">MLLVLWKLEVCTTRGCTRTAALLINSISKTTDPCDDFYEHACGRWIREHPIPPDLDHYDRYIELDDALKHQYMTLDVGTMWNNWLHIQEEIQKCFANPTTVTIQAEGLKRWERHFDFAAYFAAIGVQIGPNTTISVAQEAFDKFAQLLDDGAKSEFAGEALVYMIFLENQHGMRRRYVTEDTIRECHQFVTEEAMPLWTVSFYRRHILQNPDFDNEKAIVENMRAAFKETLNEDDWLEPATKEKILSMLEKLDLYLGAFYEAYSEEKLMAHYNKRLPMDATNFFDWKSRFYQDVAGKELLSDSRYKLQLDVDAYSRKLYAWIPLGYLGFHSDDYALEYQYAQLGFTIGHEMTHTFDTNIEWKGNGTVFAGNDRAEFDEKTHCIVEQFKNITHADESGETVTEAGETSIPETMSDNMAVRTSFRAFRKELNRRYGREGDAFRLPGLEQYTTDQLFFLSLANTFCGSYTPAGLAEAAQQIHPPHKSRISTAMKNSAEFANAFKCKKNAPMNPEKKCRVWRYKKH</sequence>
<evidence type="ECO:0000259" key="8">
    <source>
        <dbReference type="Pfam" id="PF01431"/>
    </source>
</evidence>
<protein>
    <submittedName>
        <fullName evidence="10">Uncharacterized protein</fullName>
    </submittedName>
</protein>
<dbReference type="InterPro" id="IPR018497">
    <property type="entry name" value="Peptidase_M13_C"/>
</dbReference>
<name>A0AA36CCG1_9BILA</name>
<feature type="domain" description="Peptidase M13 C-terminal" evidence="8">
    <location>
        <begin position="329"/>
        <end position="516"/>
    </location>
</feature>
<feature type="domain" description="Peptidase M13 N-terminal" evidence="9">
    <location>
        <begin position="33"/>
        <end position="72"/>
    </location>
</feature>
<evidence type="ECO:0000256" key="2">
    <source>
        <dbReference type="ARBA" id="ARBA00007357"/>
    </source>
</evidence>
<keyword evidence="7" id="KW-0482">Metalloprotease</keyword>
<comment type="similarity">
    <text evidence="2">Belongs to the peptidase M13 family.</text>
</comment>
<keyword evidence="6" id="KW-0862">Zinc</keyword>
<reference evidence="10" key="1">
    <citation type="submission" date="2023-06" db="EMBL/GenBank/DDBJ databases">
        <authorList>
            <person name="Delattre M."/>
        </authorList>
    </citation>
    <scope>NUCLEOTIDE SEQUENCE</scope>
    <source>
        <strain evidence="10">AF72</strain>
    </source>
</reference>
<dbReference type="EMBL" id="CATQJA010001240">
    <property type="protein sequence ID" value="CAJ0566443.1"/>
    <property type="molecule type" value="Genomic_DNA"/>
</dbReference>
<keyword evidence="11" id="KW-1185">Reference proteome</keyword>
<dbReference type="Gene3D" id="3.40.390.10">
    <property type="entry name" value="Collagenase (Catalytic Domain)"/>
    <property type="match status" value="2"/>
</dbReference>
<feature type="non-terminal residue" evidence="10">
    <location>
        <position position="1"/>
    </location>
</feature>
<accession>A0AA36CCG1</accession>
<organism evidence="10 11">
    <name type="scientific">Mesorhabditis spiculigera</name>
    <dbReference type="NCBI Taxonomy" id="96644"/>
    <lineage>
        <taxon>Eukaryota</taxon>
        <taxon>Metazoa</taxon>
        <taxon>Ecdysozoa</taxon>
        <taxon>Nematoda</taxon>
        <taxon>Chromadorea</taxon>
        <taxon>Rhabditida</taxon>
        <taxon>Rhabditina</taxon>
        <taxon>Rhabditomorpha</taxon>
        <taxon>Rhabditoidea</taxon>
        <taxon>Rhabditidae</taxon>
        <taxon>Mesorhabditinae</taxon>
        <taxon>Mesorhabditis</taxon>
    </lineage>
</organism>
<comment type="caution">
    <text evidence="10">The sequence shown here is derived from an EMBL/GenBank/DDBJ whole genome shotgun (WGS) entry which is preliminary data.</text>
</comment>
<keyword evidence="5" id="KW-0378">Hydrolase</keyword>
<dbReference type="GO" id="GO:0005886">
    <property type="term" value="C:plasma membrane"/>
    <property type="evidence" value="ECO:0007669"/>
    <property type="project" value="TreeGrafter"/>
</dbReference>
<dbReference type="PANTHER" id="PTHR11733">
    <property type="entry name" value="ZINC METALLOPROTEASE FAMILY M13 NEPRILYSIN-RELATED"/>
    <property type="match status" value="1"/>
</dbReference>
<dbReference type="GO" id="GO:0016485">
    <property type="term" value="P:protein processing"/>
    <property type="evidence" value="ECO:0007669"/>
    <property type="project" value="TreeGrafter"/>
</dbReference>
<evidence type="ECO:0000256" key="1">
    <source>
        <dbReference type="ARBA" id="ARBA00001947"/>
    </source>
</evidence>
<evidence type="ECO:0000256" key="4">
    <source>
        <dbReference type="ARBA" id="ARBA00022723"/>
    </source>
</evidence>
<evidence type="ECO:0000256" key="5">
    <source>
        <dbReference type="ARBA" id="ARBA00022801"/>
    </source>
</evidence>
<dbReference type="Pfam" id="PF05649">
    <property type="entry name" value="Peptidase_M13_N"/>
    <property type="match status" value="1"/>
</dbReference>
<dbReference type="PANTHER" id="PTHR11733:SF167">
    <property type="entry name" value="FI17812P1-RELATED"/>
    <property type="match status" value="1"/>
</dbReference>
<evidence type="ECO:0000256" key="7">
    <source>
        <dbReference type="ARBA" id="ARBA00023049"/>
    </source>
</evidence>
<dbReference type="PROSITE" id="PS51885">
    <property type="entry name" value="NEPRILYSIN"/>
    <property type="match status" value="1"/>
</dbReference>